<feature type="signal peptide" evidence="1">
    <location>
        <begin position="1"/>
        <end position="19"/>
    </location>
</feature>
<proteinExistence type="predicted"/>
<feature type="domain" description="Thioredoxin" evidence="2">
    <location>
        <begin position="22"/>
        <end position="179"/>
    </location>
</feature>
<dbReference type="Proteomes" id="UP000285951">
    <property type="component" value="Unassembled WGS sequence"/>
</dbReference>
<keyword evidence="1" id="KW-0732">Signal</keyword>
<keyword evidence="5" id="KW-1185">Reference proteome</keyword>
<dbReference type="Proteomes" id="UP000462449">
    <property type="component" value="Unassembled WGS sequence"/>
</dbReference>
<dbReference type="PROSITE" id="PS51352">
    <property type="entry name" value="THIOREDOXIN_2"/>
    <property type="match status" value="1"/>
</dbReference>
<dbReference type="Pfam" id="PF00578">
    <property type="entry name" value="AhpC-TSA"/>
    <property type="match status" value="1"/>
</dbReference>
<dbReference type="PANTHER" id="PTHR43640">
    <property type="entry name" value="OS07G0260300 PROTEIN"/>
    <property type="match status" value="1"/>
</dbReference>
<organism evidence="3 6">
    <name type="scientific">Labilibaculum euxinus</name>
    <dbReference type="NCBI Taxonomy" id="2686357"/>
    <lineage>
        <taxon>Bacteria</taxon>
        <taxon>Pseudomonadati</taxon>
        <taxon>Bacteroidota</taxon>
        <taxon>Bacteroidia</taxon>
        <taxon>Marinilabiliales</taxon>
        <taxon>Marinifilaceae</taxon>
        <taxon>Labilibaculum</taxon>
    </lineage>
</organism>
<dbReference type="InterPro" id="IPR000866">
    <property type="entry name" value="AhpC/TSA"/>
</dbReference>
<dbReference type="OrthoDB" id="9809746at2"/>
<dbReference type="SUPFAM" id="SSF52833">
    <property type="entry name" value="Thioredoxin-like"/>
    <property type="match status" value="1"/>
</dbReference>
<feature type="chain" id="PRO_5029608310" evidence="1">
    <location>
        <begin position="20"/>
        <end position="199"/>
    </location>
</feature>
<dbReference type="CDD" id="cd02969">
    <property type="entry name" value="PRX_like1"/>
    <property type="match status" value="1"/>
</dbReference>
<evidence type="ECO:0000313" key="3">
    <source>
        <dbReference type="EMBL" id="MUP38258.1"/>
    </source>
</evidence>
<sequence length="199" mass="22248">MKKVLILGLFIVAAIGIQAQGYQIGDKAKDFKLKNVDGKQISLADYKDAKGFIVIFTCNHCPYAVAYEDRIIEIDKKYKEKGFPVIAINPNDPELYESDSFDNMIVRAKEKGFTFPYLMDETQDVFKRFGATKTPHVFILSNKSGEYTVEYIGAIDNNYKDASQVTSTYVEDAVDALLQNKKPEITSTKAIGCGIKTKG</sequence>
<dbReference type="GO" id="GO:0016491">
    <property type="term" value="F:oxidoreductase activity"/>
    <property type="evidence" value="ECO:0007669"/>
    <property type="project" value="InterPro"/>
</dbReference>
<evidence type="ECO:0000313" key="5">
    <source>
        <dbReference type="Proteomes" id="UP000285951"/>
    </source>
</evidence>
<evidence type="ECO:0000313" key="6">
    <source>
        <dbReference type="Proteomes" id="UP000462449"/>
    </source>
</evidence>
<dbReference type="InterPro" id="IPR036249">
    <property type="entry name" value="Thioredoxin-like_sf"/>
</dbReference>
<dbReference type="InterPro" id="IPR013766">
    <property type="entry name" value="Thioredoxin_domain"/>
</dbReference>
<dbReference type="AlphaFoldDB" id="A0A7M4D6H9"/>
<evidence type="ECO:0000313" key="4">
    <source>
        <dbReference type="EMBL" id="MVB07463.1"/>
    </source>
</evidence>
<gene>
    <name evidence="4" type="ORF">DWB62_010580</name>
    <name evidence="3" type="ORF">GNY23_10580</name>
</gene>
<evidence type="ECO:0000259" key="2">
    <source>
        <dbReference type="PROSITE" id="PS51352"/>
    </source>
</evidence>
<dbReference type="EMBL" id="QTZN02000021">
    <property type="protein sequence ID" value="MVB07463.1"/>
    <property type="molecule type" value="Genomic_DNA"/>
</dbReference>
<reference evidence="3 6" key="2">
    <citation type="submission" date="2019-12" db="EMBL/GenBank/DDBJ databases">
        <title>Draft genome sequence of Labilibaculum sp. strain 44 isolated from deep waters of Black Sea.</title>
        <authorList>
            <person name="Yadav S."/>
            <person name="Villanueva L."/>
        </authorList>
    </citation>
    <scope>NUCLEOTIDE SEQUENCE [LARGE SCALE GENOMIC DNA]</scope>
    <source>
        <strain evidence="3 6">44</strain>
    </source>
</reference>
<dbReference type="EMBL" id="WOTW01000021">
    <property type="protein sequence ID" value="MUP38258.1"/>
    <property type="molecule type" value="Genomic_DNA"/>
</dbReference>
<dbReference type="PANTHER" id="PTHR43640:SF1">
    <property type="entry name" value="THIOREDOXIN-DEPENDENT PEROXIREDOXIN"/>
    <property type="match status" value="1"/>
</dbReference>
<dbReference type="Gene3D" id="3.40.30.10">
    <property type="entry name" value="Glutaredoxin"/>
    <property type="match status" value="1"/>
</dbReference>
<dbReference type="RefSeq" id="WP_156195933.1">
    <property type="nucleotide sequence ID" value="NZ_QTZN02000021.1"/>
</dbReference>
<protein>
    <submittedName>
        <fullName evidence="3">Redoxin domain-containing protein</fullName>
    </submittedName>
</protein>
<accession>A0A7M4D6H9</accession>
<name>A0A7M4D6H9_9BACT</name>
<evidence type="ECO:0000256" key="1">
    <source>
        <dbReference type="SAM" id="SignalP"/>
    </source>
</evidence>
<dbReference type="InterPro" id="IPR047262">
    <property type="entry name" value="PRX-like1"/>
</dbReference>
<dbReference type="GO" id="GO:0016209">
    <property type="term" value="F:antioxidant activity"/>
    <property type="evidence" value="ECO:0007669"/>
    <property type="project" value="InterPro"/>
</dbReference>
<reference evidence="4 5" key="1">
    <citation type="submission" date="2019-11" db="EMBL/GenBank/DDBJ databases">
        <title>Draft genome sequence of Labilibaculum sp. strain SYP isolated from Black Sea.</title>
        <authorList>
            <person name="Yadav S."/>
            <person name="Villanueva L."/>
        </authorList>
    </citation>
    <scope>NUCLEOTIDE SEQUENCE [LARGE SCALE GENOMIC DNA]</scope>
    <source>
        <strain evidence="4 5">44</strain>
    </source>
</reference>
<comment type="caution">
    <text evidence="3">The sequence shown here is derived from an EMBL/GenBank/DDBJ whole genome shotgun (WGS) entry which is preliminary data.</text>
</comment>